<protein>
    <submittedName>
        <fullName evidence="1">Uncharacterized protein</fullName>
    </submittedName>
</protein>
<dbReference type="RefSeq" id="WP_313724007.1">
    <property type="nucleotide sequence ID" value="NZ_CP134876.1"/>
</dbReference>
<name>A0ABZ0A4U5_9ACTN</name>
<evidence type="ECO:0000313" key="1">
    <source>
        <dbReference type="EMBL" id="WNM42147.1"/>
    </source>
</evidence>
<dbReference type="Proteomes" id="UP001303001">
    <property type="component" value="Chromosome"/>
</dbReference>
<proteinExistence type="predicted"/>
<keyword evidence="2" id="KW-1185">Reference proteome</keyword>
<reference evidence="1 2" key="1">
    <citation type="submission" date="2023-09" db="EMBL/GenBank/DDBJ databases">
        <title>Micromonospora halotolerans DSM 45598 genome sequence.</title>
        <authorList>
            <person name="Mo P."/>
        </authorList>
    </citation>
    <scope>NUCLEOTIDE SEQUENCE [LARGE SCALE GENOMIC DNA]</scope>
    <source>
        <strain evidence="1 2">DSM 45598</strain>
    </source>
</reference>
<evidence type="ECO:0000313" key="2">
    <source>
        <dbReference type="Proteomes" id="UP001303001"/>
    </source>
</evidence>
<dbReference type="EMBL" id="CP134876">
    <property type="protein sequence ID" value="WNM42147.1"/>
    <property type="molecule type" value="Genomic_DNA"/>
</dbReference>
<organism evidence="1 2">
    <name type="scientific">Micromonospora halotolerans</name>
    <dbReference type="NCBI Taxonomy" id="709879"/>
    <lineage>
        <taxon>Bacteria</taxon>
        <taxon>Bacillati</taxon>
        <taxon>Actinomycetota</taxon>
        <taxon>Actinomycetes</taxon>
        <taxon>Micromonosporales</taxon>
        <taxon>Micromonosporaceae</taxon>
        <taxon>Micromonospora</taxon>
    </lineage>
</organism>
<gene>
    <name evidence="1" type="ORF">RMN56_12790</name>
</gene>
<accession>A0ABZ0A4U5</accession>
<sequence length="67" mass="7417">MDVTVRTEVIGGGTPQARRVLVKTTNEVGVVIDTRQTLGGQRIATVLFEDTGECRLYLDDQKWLEPA</sequence>